<gene>
    <name evidence="1" type="ORF">POL67_48270</name>
</gene>
<reference evidence="1 2" key="1">
    <citation type="submission" date="2022-11" db="EMBL/GenBank/DDBJ databases">
        <title>Minimal conservation of predation-associated metabolite biosynthetic gene clusters underscores biosynthetic potential of Myxococcota including descriptions for ten novel species: Archangium lansinium sp. nov., Myxococcus landrumus sp. nov., Nannocystis bai.</title>
        <authorList>
            <person name="Ahearne A."/>
            <person name="Stevens C."/>
            <person name="Dowd S."/>
        </authorList>
    </citation>
    <scope>NUCLEOTIDE SEQUENCE [LARGE SCALE GENOMIC DNA]</scope>
    <source>
        <strain evidence="1 2">RJM3</strain>
    </source>
</reference>
<evidence type="ECO:0000313" key="2">
    <source>
        <dbReference type="Proteomes" id="UP001221411"/>
    </source>
</evidence>
<proteinExistence type="predicted"/>
<evidence type="ECO:0008006" key="3">
    <source>
        <dbReference type="Google" id="ProtNLM"/>
    </source>
</evidence>
<name>A0ABT5F6L5_9BACT</name>
<dbReference type="Proteomes" id="UP001221411">
    <property type="component" value="Unassembled WGS sequence"/>
</dbReference>
<dbReference type="RefSeq" id="WP_271928803.1">
    <property type="nucleotide sequence ID" value="NZ_JAQNDO010000001.1"/>
</dbReference>
<organism evidence="1 2">
    <name type="scientific">Polyangium mundeleinium</name>
    <dbReference type="NCBI Taxonomy" id="2995306"/>
    <lineage>
        <taxon>Bacteria</taxon>
        <taxon>Pseudomonadati</taxon>
        <taxon>Myxococcota</taxon>
        <taxon>Polyangia</taxon>
        <taxon>Polyangiales</taxon>
        <taxon>Polyangiaceae</taxon>
        <taxon>Polyangium</taxon>
    </lineage>
</organism>
<protein>
    <recommendedName>
        <fullName evidence="3">CobQ/CobB/MinD/ParA nucleotide binding domain-containing protein</fullName>
    </recommendedName>
</protein>
<dbReference type="Gene3D" id="3.40.50.300">
    <property type="entry name" value="P-loop containing nucleotide triphosphate hydrolases"/>
    <property type="match status" value="1"/>
</dbReference>
<dbReference type="SUPFAM" id="SSF52540">
    <property type="entry name" value="P-loop containing nucleoside triphosphate hydrolases"/>
    <property type="match status" value="1"/>
</dbReference>
<sequence length="842" mass="94648">MLTGADLIAQIDAAFPGETRRRFQFPFVRIHVVSASFEGIDEDDREQFLARRVRISIADLQAVCNRLFFRLDLQTPGEASTARKADRGHFWARLLIEEDPQPEPLDSPSPLVAHFYGYKGGQTRSTVLCFLARKLADDGWRVLTIDVDAEAPSLDILFGTPAWGMASSILGIHAGADVTPVRAVTPARGRGYVDVLPFRPQGERFDLDAAALALEGNVHPPSQSKIISGVVKLAVDYDVVLVDHRTGLSSTLPPWVRHLPGPVIVFARMDGQWRPAKNHLRHLWSLRPRNPGALVSFKPDNESTVEEYRRRMWDQASEPVGELAAAKATPEMDPDDVPTAEDIADHWIVWPYDTAFNETRVPDAGRVGAAVRESCEMLRRLLDLAGRPAVEKIASAPTKQAVLHPSGALDEGDLIQTEALRALRPRNSPYIFIVGRKGTGKTRLMRTLVEENLGEALLVPSEVAGETGITAGDTVLQEFARKTSRDPELFWWTLLRVALEREDTERSAMSAALDMAGHEAERSLRLARMAAANAACARTFLIDGLETAFRPAETFDFVGALFRVESALRSDPVFSDKVRMRIFIRKDLADRGYENFEQQAHGRRWDLVWYTQGILNFALSRIRKLPWFERRFAAAYEVINEHEYAGAILNGALTVEACEELLLEIFPRNLGRLNLNTTTFLKTYFSDDPTGESSYYPRIYDDFLRIIAGQDAKRRAFHGPELGDDGKISDALVFFAHEEAAAKFLIDVNAELRNLVEMDNEMLSRLIAAFAGTVTPFEVESRRDELASRTGIDRVTVGHALDRMRQFGIFEDRPKYPGQWRAGRLFKTSLRMRYYRKRKGEE</sequence>
<keyword evidence="2" id="KW-1185">Reference proteome</keyword>
<dbReference type="InterPro" id="IPR027417">
    <property type="entry name" value="P-loop_NTPase"/>
</dbReference>
<dbReference type="EMBL" id="JAQNDO010000001">
    <property type="protein sequence ID" value="MDC0749219.1"/>
    <property type="molecule type" value="Genomic_DNA"/>
</dbReference>
<accession>A0ABT5F6L5</accession>
<evidence type="ECO:0000313" key="1">
    <source>
        <dbReference type="EMBL" id="MDC0749219.1"/>
    </source>
</evidence>
<comment type="caution">
    <text evidence="1">The sequence shown here is derived from an EMBL/GenBank/DDBJ whole genome shotgun (WGS) entry which is preliminary data.</text>
</comment>